<organism evidence="1">
    <name type="scientific">Tanacetum cinerariifolium</name>
    <name type="common">Dalmatian daisy</name>
    <name type="synonym">Chrysanthemum cinerariifolium</name>
    <dbReference type="NCBI Taxonomy" id="118510"/>
    <lineage>
        <taxon>Eukaryota</taxon>
        <taxon>Viridiplantae</taxon>
        <taxon>Streptophyta</taxon>
        <taxon>Embryophyta</taxon>
        <taxon>Tracheophyta</taxon>
        <taxon>Spermatophyta</taxon>
        <taxon>Magnoliopsida</taxon>
        <taxon>eudicotyledons</taxon>
        <taxon>Gunneridae</taxon>
        <taxon>Pentapetalae</taxon>
        <taxon>asterids</taxon>
        <taxon>campanulids</taxon>
        <taxon>Asterales</taxon>
        <taxon>Asteraceae</taxon>
        <taxon>Asteroideae</taxon>
        <taxon>Anthemideae</taxon>
        <taxon>Anthemidinae</taxon>
        <taxon>Tanacetum</taxon>
    </lineage>
</organism>
<accession>A0A6L2L8C7</accession>
<proteinExistence type="predicted"/>
<comment type="caution">
    <text evidence="1">The sequence shown here is derived from an EMBL/GenBank/DDBJ whole genome shotgun (WGS) entry which is preliminary data.</text>
</comment>
<sequence>MALERPLLASFYLGGHIVYANGLVKHRASTSTFTVVLRRKMHYHEFVSMIYQHLEVARRIFKLKITLHFEHCGEPKSSPITSEETLDVIEEVELKYDEFIEVKLNAYSIKDVFVTFTTNHCINLLLLIYIWTSGVPSLYSKDKIHIDIWREAENKIFLKLAPSSENDMNVYVFIAYVLMIWVNYKDLKFITSKDILISNIVSMDLKRPFPITFHIGSDVQYVMNELVRRAGNLSFTVVARRKMPYQEFVSLIYRHVGVNRSNFMLRITLDLQDCEKPYKTWSIKDMCSKHGKPNSSEETSESLYLHLCEKTPIMSEETLDLMYFLAETDEDFGLIFVLYSSGIHRVANEHNNLWLLH</sequence>
<dbReference type="AlphaFoldDB" id="A0A6L2L8C7"/>
<reference evidence="1" key="1">
    <citation type="journal article" date="2019" name="Sci. Rep.">
        <title>Draft genome of Tanacetum cinerariifolium, the natural source of mosquito coil.</title>
        <authorList>
            <person name="Yamashiro T."/>
            <person name="Shiraishi A."/>
            <person name="Satake H."/>
            <person name="Nakayama K."/>
        </authorList>
    </citation>
    <scope>NUCLEOTIDE SEQUENCE</scope>
</reference>
<gene>
    <name evidence="1" type="ORF">Tci_029924</name>
</gene>
<evidence type="ECO:0000313" key="1">
    <source>
        <dbReference type="EMBL" id="GEU57946.1"/>
    </source>
</evidence>
<dbReference type="EMBL" id="BKCJ010003918">
    <property type="protein sequence ID" value="GEU57946.1"/>
    <property type="molecule type" value="Genomic_DNA"/>
</dbReference>
<name>A0A6L2L8C7_TANCI</name>
<protein>
    <submittedName>
        <fullName evidence="1">Uncharacterized protein</fullName>
    </submittedName>
</protein>